<accession>A0A2T3FZB9</accession>
<evidence type="ECO:0000313" key="4">
    <source>
        <dbReference type="EMBL" id="PST40629.1"/>
    </source>
</evidence>
<protein>
    <recommendedName>
        <fullName evidence="3">Cell envelope-related transcriptional attenuator domain-containing protein</fullName>
    </recommendedName>
</protein>
<keyword evidence="5" id="KW-1185">Reference proteome</keyword>
<evidence type="ECO:0000313" key="5">
    <source>
        <dbReference type="Proteomes" id="UP000241201"/>
    </source>
</evidence>
<keyword evidence="2" id="KW-0812">Transmembrane</keyword>
<sequence length="484" mass="53481">MKVLKKVISWPVVLTIQVLSSVALLFLLFKLGVVPTKYMIILVAALAVLALLMYFFMKPAKGKHAVNARQSIGKIISLVLSIVLLIGSVYVAKGSSTLNKISGADTKTVHYAILVLKDSKINSLSDIKNESIEYNLQYDDKKDMNQIIAKAKQEQSSISYDETNDDYSKLADDLYNNTVHAILVNTAYNGMFEETHENFANETKEIWSYEVDTEVKSFAKDVDVTSKPFTIYISGIDTYGKVSTVSRSDVNMIVTVNPKTKQILMSSIPRDYYVTLANKGKKDKLTHSGLAGPENTVKTMDNFLGIDINYYARVNFTSLITMVDALGGIDLDSDSSFTAASGDSFRKGVQHVNGKKALAFARERHAFGGGDNMRVKHQQDVLMSMLKKMMSPAIITNYTGVLNSIAGCFETNMSSDNITDLIQMQVNDMAQWTFTQKQFTGHGVMQTGGAYMPNTKLYYMIPDDSSVSENIAAIKAVLNGQTVE</sequence>
<gene>
    <name evidence="4" type="ORF">C7U55_06890</name>
</gene>
<dbReference type="InterPro" id="IPR004474">
    <property type="entry name" value="LytR_CpsA_psr"/>
</dbReference>
<dbReference type="Gene3D" id="3.40.190.10">
    <property type="entry name" value="Periplasmic binding protein-like II"/>
    <property type="match status" value="1"/>
</dbReference>
<comment type="similarity">
    <text evidence="1">Belongs to the LytR/CpsA/Psr (LCP) family.</text>
</comment>
<comment type="caution">
    <text evidence="4">The sequence shown here is derived from an EMBL/GenBank/DDBJ whole genome shotgun (WGS) entry which is preliminary data.</text>
</comment>
<organism evidence="4 5">
    <name type="scientific">Faecalibacillus faecis</name>
    <dbReference type="NCBI Taxonomy" id="1982628"/>
    <lineage>
        <taxon>Bacteria</taxon>
        <taxon>Bacillati</taxon>
        <taxon>Bacillota</taxon>
        <taxon>Erysipelotrichia</taxon>
        <taxon>Erysipelotrichales</taxon>
        <taxon>Coprobacillaceae</taxon>
        <taxon>Faecalibacillus</taxon>
    </lineage>
</organism>
<keyword evidence="2" id="KW-0472">Membrane</keyword>
<dbReference type="Gene3D" id="3.40.630.190">
    <property type="entry name" value="LCP protein"/>
    <property type="match status" value="1"/>
</dbReference>
<dbReference type="Proteomes" id="UP000241201">
    <property type="component" value="Unassembled WGS sequence"/>
</dbReference>
<dbReference type="PANTHER" id="PTHR33392">
    <property type="entry name" value="POLYISOPRENYL-TEICHOIC ACID--PEPTIDOGLYCAN TEICHOIC ACID TRANSFERASE TAGU"/>
    <property type="match status" value="1"/>
</dbReference>
<evidence type="ECO:0000256" key="1">
    <source>
        <dbReference type="ARBA" id="ARBA00006068"/>
    </source>
</evidence>
<dbReference type="PANTHER" id="PTHR33392:SF6">
    <property type="entry name" value="POLYISOPRENYL-TEICHOIC ACID--PEPTIDOGLYCAN TEICHOIC ACID TRANSFERASE TAGU"/>
    <property type="match status" value="1"/>
</dbReference>
<dbReference type="InterPro" id="IPR050922">
    <property type="entry name" value="LytR/CpsA/Psr_CW_biosynth"/>
</dbReference>
<dbReference type="AlphaFoldDB" id="A0A2T3FZB9"/>
<feature type="transmembrane region" description="Helical" evidence="2">
    <location>
        <begin position="38"/>
        <end position="55"/>
    </location>
</feature>
<dbReference type="GeneID" id="77470813"/>
<feature type="domain" description="Cell envelope-related transcriptional attenuator" evidence="3">
    <location>
        <begin position="247"/>
        <end position="390"/>
    </location>
</feature>
<dbReference type="RefSeq" id="WP_106987934.1">
    <property type="nucleotide sequence ID" value="NZ_PYLP01000006.1"/>
</dbReference>
<dbReference type="Pfam" id="PF03816">
    <property type="entry name" value="LytR_cpsA_psr"/>
    <property type="match status" value="1"/>
</dbReference>
<keyword evidence="2" id="KW-1133">Transmembrane helix</keyword>
<feature type="transmembrane region" description="Helical" evidence="2">
    <location>
        <begin position="12"/>
        <end position="32"/>
    </location>
</feature>
<name>A0A2T3FZB9_9FIRM</name>
<dbReference type="EMBL" id="PYLP01000006">
    <property type="protein sequence ID" value="PST40629.1"/>
    <property type="molecule type" value="Genomic_DNA"/>
</dbReference>
<evidence type="ECO:0000259" key="3">
    <source>
        <dbReference type="Pfam" id="PF03816"/>
    </source>
</evidence>
<dbReference type="NCBIfam" id="TIGR00350">
    <property type="entry name" value="lytR_cpsA_psr"/>
    <property type="match status" value="1"/>
</dbReference>
<reference evidence="5" key="1">
    <citation type="submission" date="2018-03" db="EMBL/GenBank/DDBJ databases">
        <title>Lachnoclostridium SNUG30370 gen.nov., sp.nov., isolated from human faeces.</title>
        <authorList>
            <person name="Seo B."/>
            <person name="Jeon K."/>
            <person name="Ko G."/>
        </authorList>
    </citation>
    <scope>NUCLEOTIDE SEQUENCE [LARGE SCALE GENOMIC DNA]</scope>
    <source>
        <strain evidence="5">SNUG30370</strain>
    </source>
</reference>
<evidence type="ECO:0000256" key="2">
    <source>
        <dbReference type="SAM" id="Phobius"/>
    </source>
</evidence>
<feature type="transmembrane region" description="Helical" evidence="2">
    <location>
        <begin position="75"/>
        <end position="92"/>
    </location>
</feature>
<proteinExistence type="inferred from homology"/>